<comment type="caution">
    <text evidence="6">The sequence shown here is derived from an EMBL/GenBank/DDBJ whole genome shotgun (WGS) entry which is preliminary data.</text>
</comment>
<proteinExistence type="predicted"/>
<feature type="transmembrane region" description="Helical" evidence="5">
    <location>
        <begin position="6"/>
        <end position="30"/>
    </location>
</feature>
<dbReference type="Proteomes" id="UP000072867">
    <property type="component" value="Unassembled WGS sequence"/>
</dbReference>
<evidence type="ECO:0000313" key="6">
    <source>
        <dbReference type="EMBL" id="KTT68337.1"/>
    </source>
</evidence>
<name>A0A147HU06_9SPHN</name>
<dbReference type="RefSeq" id="WP_058734212.1">
    <property type="nucleotide sequence ID" value="NZ_LDTD01000111.1"/>
</dbReference>
<protein>
    <submittedName>
        <fullName evidence="6">Membrane protein</fullName>
    </submittedName>
</protein>
<dbReference type="EMBL" id="LDTD01000111">
    <property type="protein sequence ID" value="KTT68337.1"/>
    <property type="molecule type" value="Genomic_DNA"/>
</dbReference>
<dbReference type="Pfam" id="PF07869">
    <property type="entry name" value="DUF1656"/>
    <property type="match status" value="1"/>
</dbReference>
<accession>A0A147HU06</accession>
<evidence type="ECO:0000256" key="5">
    <source>
        <dbReference type="SAM" id="Phobius"/>
    </source>
</evidence>
<gene>
    <name evidence="6" type="ORF">NS319_14395</name>
</gene>
<keyword evidence="4 5" id="KW-0472">Membrane</keyword>
<evidence type="ECO:0000313" key="7">
    <source>
        <dbReference type="Proteomes" id="UP000072867"/>
    </source>
</evidence>
<evidence type="ECO:0000256" key="2">
    <source>
        <dbReference type="ARBA" id="ARBA00022692"/>
    </source>
</evidence>
<keyword evidence="2 5" id="KW-0812">Transmembrane</keyword>
<evidence type="ECO:0000256" key="1">
    <source>
        <dbReference type="ARBA" id="ARBA00022475"/>
    </source>
</evidence>
<evidence type="ECO:0000256" key="3">
    <source>
        <dbReference type="ARBA" id="ARBA00022989"/>
    </source>
</evidence>
<feature type="transmembrane region" description="Helical" evidence="5">
    <location>
        <begin position="42"/>
        <end position="61"/>
    </location>
</feature>
<evidence type="ECO:0000256" key="4">
    <source>
        <dbReference type="ARBA" id="ARBA00023136"/>
    </source>
</evidence>
<reference evidence="6 7" key="1">
    <citation type="journal article" date="2016" name="Front. Microbiol.">
        <title>Genomic Resource of Rice Seed Associated Bacteria.</title>
        <authorList>
            <person name="Midha S."/>
            <person name="Bansal K."/>
            <person name="Sharma S."/>
            <person name="Kumar N."/>
            <person name="Patil P.P."/>
            <person name="Chaudhry V."/>
            <person name="Patil P.B."/>
        </authorList>
    </citation>
    <scope>NUCLEOTIDE SEQUENCE [LARGE SCALE GENOMIC DNA]</scope>
    <source>
        <strain evidence="6 7">NS319</strain>
    </source>
</reference>
<dbReference type="PATRIC" id="fig|33051.3.peg.283"/>
<dbReference type="InterPro" id="IPR012451">
    <property type="entry name" value="DUF1656"/>
</dbReference>
<keyword evidence="3 5" id="KW-1133">Transmembrane helix</keyword>
<sequence length="71" mass="7321">MISDIVISGVLIPGLLAVACSALVLTVALLRLLSATGAYRRIALPPIVELALLVIVFGLLVQCLPATGLLQ</sequence>
<organism evidence="6 7">
    <name type="scientific">Sphingomonas sanguinis</name>
    <dbReference type="NCBI Taxonomy" id="33051"/>
    <lineage>
        <taxon>Bacteria</taxon>
        <taxon>Pseudomonadati</taxon>
        <taxon>Pseudomonadota</taxon>
        <taxon>Alphaproteobacteria</taxon>
        <taxon>Sphingomonadales</taxon>
        <taxon>Sphingomonadaceae</taxon>
        <taxon>Sphingomonas</taxon>
    </lineage>
</organism>
<keyword evidence="1" id="KW-1003">Cell membrane</keyword>
<dbReference type="AlphaFoldDB" id="A0A147HU06"/>